<sequence>MNKQAIHHITEAPYAYGVGEKSLCLKLRSAKDDLSSVVVYYKDRYNWEGEFQTSSLNKVNTSDLFDYYETIVEVDEKRFRYFFEITDLEGNISYMNERGILNKKPDIANTFQFPFLCKADLYNEVKWAQEGVVYQIFPDRFNNGDKNNDPKGIKPWGDKVTTETMFGGDLQGIIDKVDYLSKLGVSILYMTPIFMSRSNHKYDTTNYYEVDPQFGDNEKLRELVKKCHDNDIKVVLDAVFNHSGSDFFAFEDLIEKGEKSRYKDWYFVDSYPVDTKEVNYVTFANKVSRMPKLNTGNHEVKNYLLKVSKYWIEEIGIDGWRLDVCDEVDHAFWRDFKKAVKESKDDAFIIGEIMHESNSFLKGDQLDSIMNYPFRECCLDFFARKAIDADELDHILAESRALYMNSVNRQLLNLIDSHDTARFLTECDGDKDKMKLAIALQYTYVGIPYIYYGDEVGMEGKTDPDCRRCMIWDEKEQDFDMLNHYKNLAEVRSQSKALVYGDYTNVCKDGMALGFTRKYEGEEVLVLINNGTEAYEYSLGLQGSFSNLYDGREEAIDNKIVLEPMSFKILKIK</sequence>
<dbReference type="CDD" id="cd11338">
    <property type="entry name" value="AmyAc_CMD"/>
    <property type="match status" value="1"/>
</dbReference>
<accession>A0A410DYR4</accession>
<dbReference type="Gene3D" id="2.60.40.1180">
    <property type="entry name" value="Golgi alpha-mannosidase II"/>
    <property type="match status" value="1"/>
</dbReference>
<dbReference type="InterPro" id="IPR045857">
    <property type="entry name" value="O16G_dom_2"/>
</dbReference>
<dbReference type="OrthoDB" id="9805159at2"/>
<organism evidence="5 6">
    <name type="scientific">Clostridium manihotivorum</name>
    <dbReference type="NCBI Taxonomy" id="2320868"/>
    <lineage>
        <taxon>Bacteria</taxon>
        <taxon>Bacillati</taxon>
        <taxon>Bacillota</taxon>
        <taxon>Clostridia</taxon>
        <taxon>Eubacteriales</taxon>
        <taxon>Clostridiaceae</taxon>
        <taxon>Clostridium</taxon>
    </lineage>
</organism>
<comment type="similarity">
    <text evidence="1">Belongs to the glycosyl hydrolase 13 family.</text>
</comment>
<dbReference type="Pfam" id="PF02903">
    <property type="entry name" value="Alpha-amylase_N"/>
    <property type="match status" value="1"/>
</dbReference>
<evidence type="ECO:0000256" key="3">
    <source>
        <dbReference type="ARBA" id="ARBA00023295"/>
    </source>
</evidence>
<dbReference type="Gene3D" id="3.90.400.10">
    <property type="entry name" value="Oligo-1,6-glucosidase, Domain 2"/>
    <property type="match status" value="1"/>
</dbReference>
<evidence type="ECO:0000313" key="6">
    <source>
        <dbReference type="Proteomes" id="UP000286268"/>
    </source>
</evidence>
<dbReference type="Gene3D" id="3.20.20.80">
    <property type="entry name" value="Glycosidases"/>
    <property type="match status" value="1"/>
</dbReference>
<dbReference type="AlphaFoldDB" id="A0A410DYR4"/>
<dbReference type="InterPro" id="IPR006047">
    <property type="entry name" value="GH13_cat_dom"/>
</dbReference>
<dbReference type="SMART" id="SM00642">
    <property type="entry name" value="Aamy"/>
    <property type="match status" value="1"/>
</dbReference>
<dbReference type="GO" id="GO:0005975">
    <property type="term" value="P:carbohydrate metabolic process"/>
    <property type="evidence" value="ECO:0007669"/>
    <property type="project" value="InterPro"/>
</dbReference>
<keyword evidence="3 5" id="KW-0326">Glycosidase</keyword>
<evidence type="ECO:0000313" key="5">
    <source>
        <dbReference type="EMBL" id="QAA34205.1"/>
    </source>
</evidence>
<dbReference type="InterPro" id="IPR014756">
    <property type="entry name" value="Ig_E-set"/>
</dbReference>
<feature type="domain" description="Glycosyl hydrolase family 13 catalytic" evidence="4">
    <location>
        <begin position="135"/>
        <end position="492"/>
    </location>
</feature>
<dbReference type="RefSeq" id="WP_128214926.1">
    <property type="nucleotide sequence ID" value="NZ_CP025746.1"/>
</dbReference>
<dbReference type="SUPFAM" id="SSF51011">
    <property type="entry name" value="Glycosyl hydrolase domain"/>
    <property type="match status" value="1"/>
</dbReference>
<dbReference type="Proteomes" id="UP000286268">
    <property type="component" value="Chromosome"/>
</dbReference>
<dbReference type="GO" id="GO:0004553">
    <property type="term" value="F:hydrolase activity, hydrolyzing O-glycosyl compounds"/>
    <property type="evidence" value="ECO:0007669"/>
    <property type="project" value="InterPro"/>
</dbReference>
<dbReference type="PANTHER" id="PTHR10357">
    <property type="entry name" value="ALPHA-AMYLASE FAMILY MEMBER"/>
    <property type="match status" value="1"/>
</dbReference>
<proteinExistence type="inferred from homology"/>
<keyword evidence="2" id="KW-0378">Hydrolase</keyword>
<dbReference type="EMBL" id="CP025746">
    <property type="protein sequence ID" value="QAA34205.1"/>
    <property type="molecule type" value="Genomic_DNA"/>
</dbReference>
<keyword evidence="6" id="KW-1185">Reference proteome</keyword>
<name>A0A410DYR4_9CLOT</name>
<dbReference type="InterPro" id="IPR013780">
    <property type="entry name" value="Glyco_hydro_b"/>
</dbReference>
<reference evidence="5 6" key="1">
    <citation type="submission" date="2018-01" db="EMBL/GenBank/DDBJ databases">
        <title>Genome Sequencing and Assembly of Anaerobacter polyendosporus strain CT4.</title>
        <authorList>
            <person name="Tachaapaikoon C."/>
            <person name="Sutheeworapong S."/>
            <person name="Jenjaroenpun P."/>
            <person name="Wongsurawat T."/>
            <person name="Nookeaw I."/>
            <person name="Cheawchanlertfa P."/>
            <person name="Kosugi A."/>
            <person name="Cheevadhanarak S."/>
            <person name="Ratanakhanokchai K."/>
        </authorList>
    </citation>
    <scope>NUCLEOTIDE SEQUENCE [LARGE SCALE GENOMIC DNA]</scope>
    <source>
        <strain evidence="5 6">CT4</strain>
    </source>
</reference>
<evidence type="ECO:0000259" key="4">
    <source>
        <dbReference type="SMART" id="SM00642"/>
    </source>
</evidence>
<dbReference type="InterPro" id="IPR013783">
    <property type="entry name" value="Ig-like_fold"/>
</dbReference>
<dbReference type="Gene3D" id="2.60.40.10">
    <property type="entry name" value="Immunoglobulins"/>
    <property type="match status" value="1"/>
</dbReference>
<dbReference type="InterPro" id="IPR017853">
    <property type="entry name" value="GH"/>
</dbReference>
<dbReference type="KEGG" id="cmah:C1I91_22630"/>
<dbReference type="PANTHER" id="PTHR10357:SF210">
    <property type="entry name" value="MALTODEXTRIN GLUCOSIDASE"/>
    <property type="match status" value="1"/>
</dbReference>
<dbReference type="InterPro" id="IPR004185">
    <property type="entry name" value="Glyco_hydro_13_lg-like_dom"/>
</dbReference>
<evidence type="ECO:0000256" key="2">
    <source>
        <dbReference type="ARBA" id="ARBA00022801"/>
    </source>
</evidence>
<protein>
    <submittedName>
        <fullName evidence="5">Alpha-glycosidase</fullName>
    </submittedName>
</protein>
<dbReference type="Pfam" id="PF00128">
    <property type="entry name" value="Alpha-amylase"/>
    <property type="match status" value="1"/>
</dbReference>
<dbReference type="SUPFAM" id="SSF81296">
    <property type="entry name" value="E set domains"/>
    <property type="match status" value="1"/>
</dbReference>
<evidence type="ECO:0000256" key="1">
    <source>
        <dbReference type="ARBA" id="ARBA00008061"/>
    </source>
</evidence>
<dbReference type="SUPFAM" id="SSF51445">
    <property type="entry name" value="(Trans)glycosidases"/>
    <property type="match status" value="1"/>
</dbReference>
<gene>
    <name evidence="5" type="ORF">C1I91_22630</name>
</gene>
<dbReference type="CDD" id="cd02857">
    <property type="entry name" value="E_set_CDase_PDE_N"/>
    <property type="match status" value="1"/>
</dbReference>